<keyword evidence="4" id="KW-1185">Reference proteome</keyword>
<dbReference type="Proteomes" id="UP000199053">
    <property type="component" value="Unassembled WGS sequence"/>
</dbReference>
<keyword evidence="1" id="KW-0378">Hydrolase</keyword>
<dbReference type="Gene3D" id="3.90.79.10">
    <property type="entry name" value="Nucleoside Triphosphate Pyrophosphohydrolase"/>
    <property type="match status" value="1"/>
</dbReference>
<dbReference type="Pfam" id="PF00293">
    <property type="entry name" value="NUDIX"/>
    <property type="match status" value="1"/>
</dbReference>
<dbReference type="EMBL" id="FNGA01000004">
    <property type="protein sequence ID" value="SDL35060.1"/>
    <property type="molecule type" value="Genomic_DNA"/>
</dbReference>
<sequence>MLGSKPCPHCGNDVVLYRNPVPTVDIVIYDPCKGVVLIERNNPPLGWALPGGFVDYGETLEHAAVREAKEETSLDVVLTGLVGVFSMPCRDDRQHTISITYSAIARNPQGLKAGDDAGGARFFQLDDLPELVFDHSDILNEFSVKVLSLQASASIGSSTEQV</sequence>
<dbReference type="InterPro" id="IPR020476">
    <property type="entry name" value="Nudix_hydrolase"/>
</dbReference>
<protein>
    <submittedName>
        <fullName evidence="3">8-oxo-dGTP diphosphatase</fullName>
    </submittedName>
</protein>
<evidence type="ECO:0000256" key="1">
    <source>
        <dbReference type="ARBA" id="ARBA00022801"/>
    </source>
</evidence>
<reference evidence="4" key="1">
    <citation type="submission" date="2016-10" db="EMBL/GenBank/DDBJ databases">
        <authorList>
            <person name="Varghese N."/>
            <person name="Submissions S."/>
        </authorList>
    </citation>
    <scope>NUCLEOTIDE SEQUENCE [LARGE SCALE GENOMIC DNA]</scope>
    <source>
        <strain evidence="4">DSM 16995</strain>
    </source>
</reference>
<dbReference type="PRINTS" id="PR00502">
    <property type="entry name" value="NUDIXFAMILY"/>
</dbReference>
<dbReference type="PROSITE" id="PS51462">
    <property type="entry name" value="NUDIX"/>
    <property type="match status" value="1"/>
</dbReference>
<evidence type="ECO:0000313" key="4">
    <source>
        <dbReference type="Proteomes" id="UP000199053"/>
    </source>
</evidence>
<dbReference type="InterPro" id="IPR015797">
    <property type="entry name" value="NUDIX_hydrolase-like_dom_sf"/>
</dbReference>
<dbReference type="CDD" id="cd18873">
    <property type="entry name" value="NUDIX_NadM_like"/>
    <property type="match status" value="1"/>
</dbReference>
<dbReference type="RefSeq" id="WP_092162051.1">
    <property type="nucleotide sequence ID" value="NZ_FNGA01000004.1"/>
</dbReference>
<dbReference type="PANTHER" id="PTHR43736:SF1">
    <property type="entry name" value="DIHYDRONEOPTERIN TRIPHOSPHATE DIPHOSPHATASE"/>
    <property type="match status" value="1"/>
</dbReference>
<proteinExistence type="predicted"/>
<dbReference type="SUPFAM" id="SSF55811">
    <property type="entry name" value="Nudix"/>
    <property type="match status" value="1"/>
</dbReference>
<dbReference type="PANTHER" id="PTHR43736">
    <property type="entry name" value="ADP-RIBOSE PYROPHOSPHATASE"/>
    <property type="match status" value="1"/>
</dbReference>
<dbReference type="OrthoDB" id="9761969at2"/>
<evidence type="ECO:0000259" key="2">
    <source>
        <dbReference type="PROSITE" id="PS51462"/>
    </source>
</evidence>
<dbReference type="STRING" id="246191.SAMN05660337_2736"/>
<evidence type="ECO:0000313" key="3">
    <source>
        <dbReference type="EMBL" id="SDL35060.1"/>
    </source>
</evidence>
<dbReference type="GO" id="GO:0016787">
    <property type="term" value="F:hydrolase activity"/>
    <property type="evidence" value="ECO:0007669"/>
    <property type="project" value="UniProtKB-KW"/>
</dbReference>
<organism evidence="3 4">
    <name type="scientific">Maridesulfovibrio ferrireducens</name>
    <dbReference type="NCBI Taxonomy" id="246191"/>
    <lineage>
        <taxon>Bacteria</taxon>
        <taxon>Pseudomonadati</taxon>
        <taxon>Thermodesulfobacteriota</taxon>
        <taxon>Desulfovibrionia</taxon>
        <taxon>Desulfovibrionales</taxon>
        <taxon>Desulfovibrionaceae</taxon>
        <taxon>Maridesulfovibrio</taxon>
    </lineage>
</organism>
<feature type="domain" description="Nudix hydrolase" evidence="2">
    <location>
        <begin position="19"/>
        <end position="145"/>
    </location>
</feature>
<name>A0A1G9JBZ3_9BACT</name>
<dbReference type="AlphaFoldDB" id="A0A1G9JBZ3"/>
<accession>A0A1G9JBZ3</accession>
<dbReference type="InterPro" id="IPR000086">
    <property type="entry name" value="NUDIX_hydrolase_dom"/>
</dbReference>
<gene>
    <name evidence="3" type="ORF">SAMN05660337_2736</name>
</gene>